<proteinExistence type="predicted"/>
<feature type="transmembrane region" description="Helical" evidence="1">
    <location>
        <begin position="29"/>
        <end position="46"/>
    </location>
</feature>
<sequence length="70" mass="8074">MERDFLGLNSNEPLAVVKDDVNTDKYREIGLILLFAFLLGLIWVRLESCKELYEKNTQIDLVTGDWSQIA</sequence>
<accession>A0A7J8Z338</accession>
<evidence type="ECO:0000313" key="2">
    <source>
        <dbReference type="EMBL" id="MBA0706267.1"/>
    </source>
</evidence>
<comment type="caution">
    <text evidence="2">The sequence shown here is derived from an EMBL/GenBank/DDBJ whole genome shotgun (WGS) entry which is preliminary data.</text>
</comment>
<reference evidence="2 3" key="1">
    <citation type="journal article" date="2019" name="Genome Biol. Evol.">
        <title>Insights into the evolution of the New World diploid cottons (Gossypium, subgenus Houzingenia) based on genome sequencing.</title>
        <authorList>
            <person name="Grover C.E."/>
            <person name="Arick M.A. 2nd"/>
            <person name="Thrash A."/>
            <person name="Conover J.L."/>
            <person name="Sanders W.S."/>
            <person name="Peterson D.G."/>
            <person name="Frelichowski J.E."/>
            <person name="Scheffler J.A."/>
            <person name="Scheffler B.E."/>
            <person name="Wendel J.F."/>
        </authorList>
    </citation>
    <scope>NUCLEOTIDE SEQUENCE [LARGE SCALE GENOMIC DNA]</scope>
    <source>
        <strain evidence="2">4</strain>
        <tissue evidence="2">Leaf</tissue>
    </source>
</reference>
<evidence type="ECO:0000313" key="3">
    <source>
        <dbReference type="Proteomes" id="UP000593574"/>
    </source>
</evidence>
<gene>
    <name evidence="2" type="ORF">Golax_018389</name>
</gene>
<keyword evidence="3" id="KW-1185">Reference proteome</keyword>
<dbReference type="EMBL" id="JABEZV010000002">
    <property type="protein sequence ID" value="MBA0706267.1"/>
    <property type="molecule type" value="Genomic_DNA"/>
</dbReference>
<organism evidence="2 3">
    <name type="scientific">Gossypium laxum</name>
    <dbReference type="NCBI Taxonomy" id="34288"/>
    <lineage>
        <taxon>Eukaryota</taxon>
        <taxon>Viridiplantae</taxon>
        <taxon>Streptophyta</taxon>
        <taxon>Embryophyta</taxon>
        <taxon>Tracheophyta</taxon>
        <taxon>Spermatophyta</taxon>
        <taxon>Magnoliopsida</taxon>
        <taxon>eudicotyledons</taxon>
        <taxon>Gunneridae</taxon>
        <taxon>Pentapetalae</taxon>
        <taxon>rosids</taxon>
        <taxon>malvids</taxon>
        <taxon>Malvales</taxon>
        <taxon>Malvaceae</taxon>
        <taxon>Malvoideae</taxon>
        <taxon>Gossypium</taxon>
    </lineage>
</organism>
<dbReference type="Proteomes" id="UP000593574">
    <property type="component" value="Unassembled WGS sequence"/>
</dbReference>
<name>A0A7J8Z338_9ROSI</name>
<keyword evidence="1" id="KW-1133">Transmembrane helix</keyword>
<keyword evidence="1" id="KW-0472">Membrane</keyword>
<protein>
    <submittedName>
        <fullName evidence="2">Uncharacterized protein</fullName>
    </submittedName>
</protein>
<keyword evidence="1" id="KW-0812">Transmembrane</keyword>
<dbReference type="AlphaFoldDB" id="A0A7J8Z338"/>
<evidence type="ECO:0000256" key="1">
    <source>
        <dbReference type="SAM" id="Phobius"/>
    </source>
</evidence>